<feature type="chain" id="PRO_5040291852" evidence="1">
    <location>
        <begin position="17"/>
        <end position="362"/>
    </location>
</feature>
<gene>
    <name evidence="2" type="ORF">NGRA_0957</name>
</gene>
<keyword evidence="1" id="KW-0732">Signal</keyword>
<protein>
    <submittedName>
        <fullName evidence="2">Uncharacterized protein</fullName>
    </submittedName>
</protein>
<proteinExistence type="predicted"/>
<evidence type="ECO:0000313" key="2">
    <source>
        <dbReference type="EMBL" id="KAF9763917.1"/>
    </source>
</evidence>
<reference evidence="2 3" key="1">
    <citation type="journal article" date="2020" name="Genome Biol. Evol.">
        <title>Comparative genomics of strictly vertically transmitted, feminizing microsporidia endosymbionts of amphipod crustaceans.</title>
        <authorList>
            <person name="Cormier A."/>
            <person name="Chebbi M.A."/>
            <person name="Giraud I."/>
            <person name="Wattier R."/>
            <person name="Teixeira M."/>
            <person name="Gilbert C."/>
            <person name="Rigaud T."/>
            <person name="Cordaux R."/>
        </authorList>
    </citation>
    <scope>NUCLEOTIDE SEQUENCE [LARGE SCALE GENOMIC DNA]</scope>
    <source>
        <strain evidence="2 3">Ou3-Ou53</strain>
    </source>
</reference>
<feature type="signal peptide" evidence="1">
    <location>
        <begin position="1"/>
        <end position="16"/>
    </location>
</feature>
<dbReference type="Proteomes" id="UP000740883">
    <property type="component" value="Unassembled WGS sequence"/>
</dbReference>
<dbReference type="EMBL" id="SBJO01000048">
    <property type="protein sequence ID" value="KAF9763917.1"/>
    <property type="molecule type" value="Genomic_DNA"/>
</dbReference>
<dbReference type="AlphaFoldDB" id="A0A9P6GZV3"/>
<name>A0A9P6GZV3_9MICR</name>
<organism evidence="2 3">
    <name type="scientific">Nosema granulosis</name>
    <dbReference type="NCBI Taxonomy" id="83296"/>
    <lineage>
        <taxon>Eukaryota</taxon>
        <taxon>Fungi</taxon>
        <taxon>Fungi incertae sedis</taxon>
        <taxon>Microsporidia</taxon>
        <taxon>Nosematidae</taxon>
        <taxon>Nosema</taxon>
    </lineage>
</organism>
<comment type="caution">
    <text evidence="2">The sequence shown here is derived from an EMBL/GenBank/DDBJ whole genome shotgun (WGS) entry which is preliminary data.</text>
</comment>
<evidence type="ECO:0000256" key="1">
    <source>
        <dbReference type="SAM" id="SignalP"/>
    </source>
</evidence>
<sequence>MIMSVVCCIFISKIFCNVDYTMNMGGLITQRGVLSKFVDKMNVIDVHIQKEKDETKCDIVSKIKGINNDRSIISLVNYRVMKDMFYSEFSSQPTSIVRLITNLSYTVCQNDNTSVQNLVTFDNEDKYGFTLHHNNEFILKYLLGRTIINCVEGFATGIKGLREEITKIISGTEKLKLTYKLKHFASLKDLLEAFKNFFFEVRFDMKDSKDAFMKFMTFFDTQLSNPRLLNIDNNILRADFIKALNCAKDFANLCSAIKSFDRSMFSIISLYNYKKQEKISVDKALIITFPCNLTLSDYSRSIELIDSKKKIVGDRKHVDFITHHVIITLKTLCENDLKYIKINVSGKDVLIDISKFNILNRE</sequence>
<accession>A0A9P6GZV3</accession>
<evidence type="ECO:0000313" key="3">
    <source>
        <dbReference type="Proteomes" id="UP000740883"/>
    </source>
</evidence>
<keyword evidence="3" id="KW-1185">Reference proteome</keyword>